<dbReference type="Proteomes" id="UP001245370">
    <property type="component" value="Unassembled WGS sequence"/>
</dbReference>
<comment type="cofactor">
    <cofactor evidence="1">
        <name>Mg(2+)</name>
        <dbReference type="ChEBI" id="CHEBI:18420"/>
    </cofactor>
</comment>
<dbReference type="PANTHER" id="PTHR32308">
    <property type="entry name" value="LYASE BETA SUBUNIT, PUTATIVE (AFU_ORTHOLOGUE AFUA_4G13030)-RELATED"/>
    <property type="match status" value="1"/>
</dbReference>
<keyword evidence="11" id="KW-1185">Reference proteome</keyword>
<evidence type="ECO:0000256" key="6">
    <source>
        <dbReference type="PIRSR" id="PIRSR015582-2"/>
    </source>
</evidence>
<dbReference type="PANTHER" id="PTHR32308:SF0">
    <property type="entry name" value="HPCH_HPAI ALDOLASE_CITRATE LYASE DOMAIN-CONTAINING PROTEIN"/>
    <property type="match status" value="1"/>
</dbReference>
<dbReference type="Gene3D" id="3.20.20.60">
    <property type="entry name" value="Phosphoenolpyruvate-binding domains"/>
    <property type="match status" value="1"/>
</dbReference>
<dbReference type="InterPro" id="IPR015813">
    <property type="entry name" value="Pyrv/PenolPyrv_kinase-like_dom"/>
</dbReference>
<keyword evidence="3 6" id="KW-0479">Metal-binding</keyword>
<evidence type="ECO:0000256" key="4">
    <source>
        <dbReference type="ARBA" id="ARBA00022842"/>
    </source>
</evidence>
<dbReference type="InterPro" id="IPR040442">
    <property type="entry name" value="Pyrv_kinase-like_dom_sf"/>
</dbReference>
<feature type="binding site" evidence="6">
    <location>
        <position position="157"/>
    </location>
    <ligand>
        <name>Mg(2+)</name>
        <dbReference type="ChEBI" id="CHEBI:18420"/>
    </ligand>
</feature>
<evidence type="ECO:0000256" key="3">
    <source>
        <dbReference type="ARBA" id="ARBA00022723"/>
    </source>
</evidence>
<comment type="caution">
    <text evidence="8">The sequence shown here is derived from an EMBL/GenBank/DDBJ whole genome shotgun (WGS) entry which is preliminary data.</text>
</comment>
<dbReference type="Proteomes" id="UP001144397">
    <property type="component" value="Unassembled WGS sequence"/>
</dbReference>
<gene>
    <name evidence="9" type="ORF">GGQ86_002656</name>
    <name evidence="8" type="ORF">XFLAVUS301_25740</name>
</gene>
<organism evidence="8 10">
    <name type="scientific">Xanthobacter flavus</name>
    <dbReference type="NCBI Taxonomy" id="281"/>
    <lineage>
        <taxon>Bacteria</taxon>
        <taxon>Pseudomonadati</taxon>
        <taxon>Pseudomonadota</taxon>
        <taxon>Alphaproteobacteria</taxon>
        <taxon>Hyphomicrobiales</taxon>
        <taxon>Xanthobacteraceae</taxon>
        <taxon>Xanthobacter</taxon>
    </lineage>
</organism>
<evidence type="ECO:0000313" key="10">
    <source>
        <dbReference type="Proteomes" id="UP001144397"/>
    </source>
</evidence>
<dbReference type="SUPFAM" id="SSF51621">
    <property type="entry name" value="Phosphoenolpyruvate/pyruvate domain"/>
    <property type="match status" value="1"/>
</dbReference>
<dbReference type="EMBL" id="BSDO01000003">
    <property type="protein sequence ID" value="GLI22900.1"/>
    <property type="molecule type" value="Genomic_DNA"/>
</dbReference>
<feature type="binding site" evidence="5">
    <location>
        <position position="130"/>
    </location>
    <ligand>
        <name>substrate</name>
    </ligand>
</feature>
<evidence type="ECO:0000313" key="11">
    <source>
        <dbReference type="Proteomes" id="UP001245370"/>
    </source>
</evidence>
<feature type="domain" description="HpcH/HpaI aldolase/citrate lyase" evidence="7">
    <location>
        <begin position="4"/>
        <end position="230"/>
    </location>
</feature>
<keyword evidence="4 6" id="KW-0460">Magnesium</keyword>
<feature type="binding site" evidence="6">
    <location>
        <position position="130"/>
    </location>
    <ligand>
        <name>Mg(2+)</name>
        <dbReference type="ChEBI" id="CHEBI:18420"/>
    </ligand>
</feature>
<evidence type="ECO:0000313" key="8">
    <source>
        <dbReference type="EMBL" id="GLI22900.1"/>
    </source>
</evidence>
<dbReference type="PIRSF" id="PIRSF015582">
    <property type="entry name" value="Cit_lyase_B"/>
    <property type="match status" value="1"/>
</dbReference>
<dbReference type="GO" id="GO:0000287">
    <property type="term" value="F:magnesium ion binding"/>
    <property type="evidence" value="ECO:0007669"/>
    <property type="project" value="TreeGrafter"/>
</dbReference>
<dbReference type="AlphaFoldDB" id="A0A9W6CM37"/>
<keyword evidence="8" id="KW-0456">Lyase</keyword>
<feature type="binding site" evidence="5">
    <location>
        <position position="66"/>
    </location>
    <ligand>
        <name>substrate</name>
    </ligand>
</feature>
<sequence length="292" mass="30337">MSPRTYLFVPGNAPKKMAKAAAGPAEAIILDLEDSVAPEGKDEALAITAAFLREAGAEGTGRYWVRINATDRARALKEMASLPLGAIRGLMVPKLSSLDLLAPLAHGLDALEARDGLAPGAVGLIGIITETAASLLAGANLGKGHPRLRGYCWGIEDLSADIGRVQRKEAAEAAGRLSRLAQDVCLIAATAAGIDAIDAVETEIDNPDAVGARARLAADLGFRGKLAIHPNQIAPIQAGFTPDAETLDWARRVIDAAEAGGGVSAFQLDGRMIDRPHIVAARRLLGRGTIIG</sequence>
<accession>A0A9W6CM37</accession>
<dbReference type="EMBL" id="JAVDPY010000004">
    <property type="protein sequence ID" value="MDR6334180.1"/>
    <property type="molecule type" value="Genomic_DNA"/>
</dbReference>
<proteinExistence type="inferred from homology"/>
<evidence type="ECO:0000313" key="9">
    <source>
        <dbReference type="EMBL" id="MDR6334180.1"/>
    </source>
</evidence>
<evidence type="ECO:0000256" key="1">
    <source>
        <dbReference type="ARBA" id="ARBA00001946"/>
    </source>
</evidence>
<dbReference type="RefSeq" id="WP_281807800.1">
    <property type="nucleotide sequence ID" value="NZ_BSDO01000003.1"/>
</dbReference>
<dbReference type="InterPro" id="IPR011206">
    <property type="entry name" value="Citrate_lyase_beta/mcl1/mcl2"/>
</dbReference>
<reference evidence="8" key="1">
    <citation type="submission" date="2022-12" db="EMBL/GenBank/DDBJ databases">
        <title>Reference genome sequencing for broad-spectrum identification of bacterial and archaeal isolates by mass spectrometry.</title>
        <authorList>
            <person name="Sekiguchi Y."/>
            <person name="Tourlousse D.M."/>
        </authorList>
    </citation>
    <scope>NUCLEOTIDE SEQUENCE</scope>
    <source>
        <strain evidence="8">301</strain>
    </source>
</reference>
<dbReference type="GO" id="GO:0006107">
    <property type="term" value="P:oxaloacetate metabolic process"/>
    <property type="evidence" value="ECO:0007669"/>
    <property type="project" value="TreeGrafter"/>
</dbReference>
<evidence type="ECO:0000256" key="5">
    <source>
        <dbReference type="PIRSR" id="PIRSR015582-1"/>
    </source>
</evidence>
<dbReference type="EC" id="4.1.3.34" evidence="9"/>
<name>A0A9W6CM37_XANFL</name>
<comment type="similarity">
    <text evidence="2">Belongs to the HpcH/HpaI aldolase family.</text>
</comment>
<dbReference type="InterPro" id="IPR005000">
    <property type="entry name" value="Aldolase/citrate-lyase_domain"/>
</dbReference>
<dbReference type="GeneID" id="95763356"/>
<dbReference type="GO" id="GO:0008816">
    <property type="term" value="F:citryl-CoA lyase activity"/>
    <property type="evidence" value="ECO:0007669"/>
    <property type="project" value="UniProtKB-EC"/>
</dbReference>
<evidence type="ECO:0000256" key="2">
    <source>
        <dbReference type="ARBA" id="ARBA00005568"/>
    </source>
</evidence>
<reference evidence="9 11" key="2">
    <citation type="submission" date="2023-07" db="EMBL/GenBank/DDBJ databases">
        <title>Genomic Encyclopedia of Type Strains, Phase IV (KMG-IV): sequencing the most valuable type-strain genomes for metagenomic binning, comparative biology and taxonomic classification.</title>
        <authorList>
            <person name="Goeker M."/>
        </authorList>
    </citation>
    <scope>NUCLEOTIDE SEQUENCE [LARGE SCALE GENOMIC DNA]</scope>
    <source>
        <strain evidence="9 11">DSM 338</strain>
    </source>
</reference>
<evidence type="ECO:0000259" key="7">
    <source>
        <dbReference type="Pfam" id="PF03328"/>
    </source>
</evidence>
<protein>
    <submittedName>
        <fullName evidence="9">Citrate lyase subunit beta/citryl-CoA lyase</fullName>
        <ecNumber evidence="9">4.1.3.34</ecNumber>
    </submittedName>
    <submittedName>
        <fullName evidence="8">CoA ester lyase</fullName>
    </submittedName>
</protein>
<dbReference type="Pfam" id="PF03328">
    <property type="entry name" value="HpcH_HpaI"/>
    <property type="match status" value="1"/>
</dbReference>